<evidence type="ECO:0000313" key="4">
    <source>
        <dbReference type="Proteomes" id="UP001260188"/>
    </source>
</evidence>
<name>A0ABU1I4I0_9MICO</name>
<dbReference type="EMBL" id="JAVIZA010000001">
    <property type="protein sequence ID" value="MDR6167978.1"/>
    <property type="molecule type" value="Genomic_DNA"/>
</dbReference>
<evidence type="ECO:0000256" key="1">
    <source>
        <dbReference type="SAM" id="MobiDB-lite"/>
    </source>
</evidence>
<dbReference type="PROSITE" id="PS51186">
    <property type="entry name" value="GNAT"/>
    <property type="match status" value="1"/>
</dbReference>
<evidence type="ECO:0000259" key="2">
    <source>
        <dbReference type="PROSITE" id="PS51186"/>
    </source>
</evidence>
<dbReference type="Pfam" id="PF13302">
    <property type="entry name" value="Acetyltransf_3"/>
    <property type="match status" value="1"/>
</dbReference>
<sequence length="181" mass="19664">MTHVDLRPFDDDDADAVFEMMRDPDAVAQAAFTADDPSDRAAFDAWLERHRADDRVSMFVVTDDGGFAGTAAAFTVDGDREVTFWITRHAQSRGVASAALRLLVAREAERPLYARVAADNAASIAVLTKNGFSEIRRQRAPTPPRVAPRSTNSCSPSRPRSTGSDRTSLQATSPAGLREGR</sequence>
<keyword evidence="4" id="KW-1185">Reference proteome</keyword>
<dbReference type="InterPro" id="IPR016181">
    <property type="entry name" value="Acyl_CoA_acyltransferase"/>
</dbReference>
<feature type="domain" description="N-acetyltransferase" evidence="2">
    <location>
        <begin position="4"/>
        <end position="153"/>
    </location>
</feature>
<feature type="region of interest" description="Disordered" evidence="1">
    <location>
        <begin position="134"/>
        <end position="181"/>
    </location>
</feature>
<dbReference type="InterPro" id="IPR000182">
    <property type="entry name" value="GNAT_dom"/>
</dbReference>
<dbReference type="SUPFAM" id="SSF55729">
    <property type="entry name" value="Acyl-CoA N-acyltransferases (Nat)"/>
    <property type="match status" value="1"/>
</dbReference>
<accession>A0ABU1I4I0</accession>
<dbReference type="PANTHER" id="PTHR43328:SF1">
    <property type="entry name" value="N-ACETYLTRANSFERASE DOMAIN-CONTAINING PROTEIN"/>
    <property type="match status" value="1"/>
</dbReference>
<dbReference type="RefSeq" id="WP_309666730.1">
    <property type="nucleotide sequence ID" value="NZ_JAVIZA010000001.1"/>
</dbReference>
<gene>
    <name evidence="3" type="ORF">QE367_002182</name>
</gene>
<proteinExistence type="predicted"/>
<comment type="caution">
    <text evidence="3">The sequence shown here is derived from an EMBL/GenBank/DDBJ whole genome shotgun (WGS) entry which is preliminary data.</text>
</comment>
<dbReference type="Gene3D" id="3.40.630.30">
    <property type="match status" value="1"/>
</dbReference>
<protein>
    <submittedName>
        <fullName evidence="3">RimJ/RimL family protein N-acetyltransferase</fullName>
    </submittedName>
</protein>
<feature type="compositionally biased region" description="Polar residues" evidence="1">
    <location>
        <begin position="149"/>
        <end position="173"/>
    </location>
</feature>
<dbReference type="Proteomes" id="UP001260188">
    <property type="component" value="Unassembled WGS sequence"/>
</dbReference>
<organism evidence="3 4">
    <name type="scientific">Microbacterium paludicola</name>
    <dbReference type="NCBI Taxonomy" id="300019"/>
    <lineage>
        <taxon>Bacteria</taxon>
        <taxon>Bacillati</taxon>
        <taxon>Actinomycetota</taxon>
        <taxon>Actinomycetes</taxon>
        <taxon>Micrococcales</taxon>
        <taxon>Microbacteriaceae</taxon>
        <taxon>Microbacterium</taxon>
    </lineage>
</organism>
<dbReference type="PANTHER" id="PTHR43328">
    <property type="entry name" value="ACETYLTRANSFERASE-RELATED"/>
    <property type="match status" value="1"/>
</dbReference>
<reference evidence="3 4" key="1">
    <citation type="submission" date="2023-08" db="EMBL/GenBank/DDBJ databases">
        <title>Functional and genomic diversity of the sorghum phyllosphere microbiome.</title>
        <authorList>
            <person name="Shade A."/>
        </authorList>
    </citation>
    <scope>NUCLEOTIDE SEQUENCE [LARGE SCALE GENOMIC DNA]</scope>
    <source>
        <strain evidence="3 4">SORGH_AS_0919</strain>
    </source>
</reference>
<evidence type="ECO:0000313" key="3">
    <source>
        <dbReference type="EMBL" id="MDR6167978.1"/>
    </source>
</evidence>